<dbReference type="Proteomes" id="UP000033121">
    <property type="component" value="Unassembled WGS sequence"/>
</dbReference>
<evidence type="ECO:0000313" key="2">
    <source>
        <dbReference type="Proteomes" id="UP000033121"/>
    </source>
</evidence>
<gene>
    <name evidence="1" type="ORF">FPE01S_03_05780</name>
</gene>
<dbReference type="EMBL" id="BBWV01000003">
    <property type="protein sequence ID" value="GAO44540.1"/>
    <property type="molecule type" value="Genomic_DNA"/>
</dbReference>
<evidence type="ECO:0000313" key="1">
    <source>
        <dbReference type="EMBL" id="GAO44540.1"/>
    </source>
</evidence>
<protein>
    <submittedName>
        <fullName evidence="1">Uncharacterized protein</fullName>
    </submittedName>
</protein>
<keyword evidence="2" id="KW-1185">Reference proteome</keyword>
<dbReference type="RefSeq" id="WP_046370449.1">
    <property type="nucleotide sequence ID" value="NZ_BBWV01000003.1"/>
</dbReference>
<dbReference type="AlphaFoldDB" id="A0A0E9N5B9"/>
<comment type="caution">
    <text evidence="1">The sequence shown here is derived from an EMBL/GenBank/DDBJ whole genome shotgun (WGS) entry which is preliminary data.</text>
</comment>
<sequence length="146" mass="16742">MRPTYDIVNEVLEECILAYPVSSFVISLYKQYLQRGSLSKKQLEGLFGKASKIEGIEPAKLATLEALIKRMPTRIKSTVPVSKPLYQKEETIGQMINAILQQYPTHKRVLFLKSKYQNNEVFNSSETADVKRFHQLLVLKQQPPKS</sequence>
<proteinExistence type="predicted"/>
<accession>A0A0E9N5B9</accession>
<dbReference type="OrthoDB" id="672320at2"/>
<name>A0A0E9N5B9_9BACT</name>
<reference evidence="1 2" key="1">
    <citation type="submission" date="2015-04" db="EMBL/GenBank/DDBJ databases">
        <title>Whole genome shotgun sequence of Flavihumibacter petaseus NBRC 106054.</title>
        <authorList>
            <person name="Miyazawa S."/>
            <person name="Hosoyama A."/>
            <person name="Hashimoto M."/>
            <person name="Noguchi M."/>
            <person name="Tsuchikane K."/>
            <person name="Ohji S."/>
            <person name="Yamazoe A."/>
            <person name="Ichikawa N."/>
            <person name="Kimura A."/>
            <person name="Fujita N."/>
        </authorList>
    </citation>
    <scope>NUCLEOTIDE SEQUENCE [LARGE SCALE GENOMIC DNA]</scope>
    <source>
        <strain evidence="1 2">NBRC 106054</strain>
    </source>
</reference>
<organism evidence="1 2">
    <name type="scientific">Flavihumibacter petaseus NBRC 106054</name>
    <dbReference type="NCBI Taxonomy" id="1220578"/>
    <lineage>
        <taxon>Bacteria</taxon>
        <taxon>Pseudomonadati</taxon>
        <taxon>Bacteroidota</taxon>
        <taxon>Chitinophagia</taxon>
        <taxon>Chitinophagales</taxon>
        <taxon>Chitinophagaceae</taxon>
        <taxon>Flavihumibacter</taxon>
    </lineage>
</organism>